<dbReference type="InterPro" id="IPR023799">
    <property type="entry name" value="RbfA_dom_sf"/>
</dbReference>
<dbReference type="Pfam" id="PF02033">
    <property type="entry name" value="RBFA"/>
    <property type="match status" value="1"/>
</dbReference>
<dbReference type="Gene3D" id="3.30.300.20">
    <property type="match status" value="1"/>
</dbReference>
<reference evidence="3 4" key="1">
    <citation type="journal article" date="2018" name="Plant J.">
        <title>Genome sequences of Chlorella sorokiniana UTEX 1602 and Micractinium conductrix SAG 241.80: implications to maltose excretion by a green alga.</title>
        <authorList>
            <person name="Arriola M.B."/>
            <person name="Velmurugan N."/>
            <person name="Zhang Y."/>
            <person name="Plunkett M.H."/>
            <person name="Hondzo H."/>
            <person name="Barney B.M."/>
        </authorList>
    </citation>
    <scope>NUCLEOTIDE SEQUENCE [LARGE SCALE GENOMIC DNA]</scope>
    <source>
        <strain evidence="4">UTEX 1602</strain>
    </source>
</reference>
<dbReference type="Pfam" id="PF03992">
    <property type="entry name" value="ABM"/>
    <property type="match status" value="1"/>
</dbReference>
<name>A0A2P6THW2_CHLSO</name>
<dbReference type="OrthoDB" id="513326at2759"/>
<dbReference type="SUPFAM" id="SSF54909">
    <property type="entry name" value="Dimeric alpha+beta barrel"/>
    <property type="match status" value="1"/>
</dbReference>
<feature type="region of interest" description="Disordered" evidence="1">
    <location>
        <begin position="35"/>
        <end position="65"/>
    </location>
</feature>
<dbReference type="InterPro" id="IPR007138">
    <property type="entry name" value="ABM_dom"/>
</dbReference>
<protein>
    <submittedName>
        <fullName evidence="3">Ribosome-binding factor A</fullName>
    </submittedName>
</protein>
<gene>
    <name evidence="3" type="ORF">C2E21_7356</name>
</gene>
<dbReference type="AlphaFoldDB" id="A0A2P6THW2"/>
<dbReference type="SUPFAM" id="SSF89919">
    <property type="entry name" value="Ribosome-binding factor A, RbfA"/>
    <property type="match status" value="1"/>
</dbReference>
<evidence type="ECO:0000259" key="2">
    <source>
        <dbReference type="PROSITE" id="PS51725"/>
    </source>
</evidence>
<dbReference type="GO" id="GO:0006364">
    <property type="term" value="P:rRNA processing"/>
    <property type="evidence" value="ECO:0007669"/>
    <property type="project" value="InterPro"/>
</dbReference>
<dbReference type="PANTHER" id="PTHR40624:SF1">
    <property type="entry name" value="BIOSYNTHESIS MONOOXYGENASE, PUTATIVE (AFU_ORTHOLOGUE AFUA_1G12025)-RELATED"/>
    <property type="match status" value="1"/>
</dbReference>
<keyword evidence="4" id="KW-1185">Reference proteome</keyword>
<comment type="caution">
    <text evidence="3">The sequence shown here is derived from an EMBL/GenBank/DDBJ whole genome shotgun (WGS) entry which is preliminary data.</text>
</comment>
<feature type="domain" description="ABM" evidence="2">
    <location>
        <begin position="222"/>
        <end position="314"/>
    </location>
</feature>
<organism evidence="3 4">
    <name type="scientific">Chlorella sorokiniana</name>
    <name type="common">Freshwater green alga</name>
    <dbReference type="NCBI Taxonomy" id="3076"/>
    <lineage>
        <taxon>Eukaryota</taxon>
        <taxon>Viridiplantae</taxon>
        <taxon>Chlorophyta</taxon>
        <taxon>core chlorophytes</taxon>
        <taxon>Trebouxiophyceae</taxon>
        <taxon>Chlorellales</taxon>
        <taxon>Chlorellaceae</taxon>
        <taxon>Chlorella clade</taxon>
        <taxon>Chlorella</taxon>
    </lineage>
</organism>
<evidence type="ECO:0000313" key="3">
    <source>
        <dbReference type="EMBL" id="PRW33870.1"/>
    </source>
</evidence>
<evidence type="ECO:0000256" key="1">
    <source>
        <dbReference type="SAM" id="MobiDB-lite"/>
    </source>
</evidence>
<dbReference type="PROSITE" id="PS51725">
    <property type="entry name" value="ABM"/>
    <property type="match status" value="1"/>
</dbReference>
<dbReference type="EMBL" id="LHPG02000015">
    <property type="protein sequence ID" value="PRW33870.1"/>
    <property type="molecule type" value="Genomic_DNA"/>
</dbReference>
<dbReference type="InterPro" id="IPR011008">
    <property type="entry name" value="Dimeric_a/b-barrel"/>
</dbReference>
<dbReference type="PANTHER" id="PTHR40624">
    <property type="entry name" value="BIOSYNTHESIS MONOOXYGENASE, PUTATIVE (AFU_ORTHOLOGUE AFUA_1G12025)-RELATED"/>
    <property type="match status" value="1"/>
</dbReference>
<dbReference type="Gene3D" id="3.30.70.100">
    <property type="match status" value="1"/>
</dbReference>
<dbReference type="Proteomes" id="UP000239899">
    <property type="component" value="Unassembled WGS sequence"/>
</dbReference>
<dbReference type="InterPro" id="IPR000238">
    <property type="entry name" value="RbfA"/>
</dbReference>
<proteinExistence type="predicted"/>
<dbReference type="InterPro" id="IPR015946">
    <property type="entry name" value="KH_dom-like_a/b"/>
</dbReference>
<accession>A0A2P6THW2</accession>
<sequence>MSLSPVLQTLLQQLTSLRSFLPACSSTLLSSRSFAAAGRGSGSGGSDRDEWSDDELPAVNPKHRSATEVVWPATKQQERFASRVQGALETALLHNAQLRDALVTHLGFAVKEVRMSPDHLKAFIQWDSVLGREAAAPLQRELARMAPKLRSEVAKVLRARNAPHLVFRRDAPTAKQQELEDIFAQLDQEAADDAAAAAAGAAAADAGAAAGEAACSKMAGSYILTVHLGFQNAADRDEVLAAFHPLAEHVRANEEGTITYQWLQSDSDPLKCLILERYTSKQYLDDVHCQSEPFKAFFSGYLEEQSPWRKAHPFELSLQGYVEGGAGHAQR</sequence>
<evidence type="ECO:0000313" key="4">
    <source>
        <dbReference type="Proteomes" id="UP000239899"/>
    </source>
</evidence>